<feature type="transmembrane region" description="Helical" evidence="1">
    <location>
        <begin position="43"/>
        <end position="63"/>
    </location>
</feature>
<dbReference type="VEuPathDB" id="ToxoDB:CSUI_000982"/>
<keyword evidence="3" id="KW-1185">Reference proteome</keyword>
<evidence type="ECO:0000313" key="3">
    <source>
        <dbReference type="Proteomes" id="UP000221165"/>
    </source>
</evidence>
<name>A0A2C6LDC4_9APIC</name>
<dbReference type="EMBL" id="MIGC01000387">
    <property type="protein sequence ID" value="PHJ25168.1"/>
    <property type="molecule type" value="Genomic_DNA"/>
</dbReference>
<sequence>MKCSGYTECKSSGPGQYTCQSRSAIGQLGTFFSEGPSSNTPGWIWAVVALGLLLIGVVIYYIIQQYSKPARAPEDAYITADAYLQYGGGYGGMGSY</sequence>
<evidence type="ECO:0000313" key="2">
    <source>
        <dbReference type="EMBL" id="PHJ25168.1"/>
    </source>
</evidence>
<gene>
    <name evidence="2" type="ORF">CSUI_000982</name>
</gene>
<dbReference type="Proteomes" id="UP000221165">
    <property type="component" value="Unassembled WGS sequence"/>
</dbReference>
<dbReference type="RefSeq" id="XP_067926840.1">
    <property type="nucleotide sequence ID" value="XM_068061188.1"/>
</dbReference>
<proteinExistence type="predicted"/>
<evidence type="ECO:0000256" key="1">
    <source>
        <dbReference type="SAM" id="Phobius"/>
    </source>
</evidence>
<protein>
    <submittedName>
        <fullName evidence="2">Calcium binding egf domain-containing protein</fullName>
    </submittedName>
</protein>
<dbReference type="AlphaFoldDB" id="A0A2C6LDC4"/>
<keyword evidence="1" id="KW-0812">Transmembrane</keyword>
<keyword evidence="1" id="KW-1133">Transmembrane helix</keyword>
<keyword evidence="1" id="KW-0472">Membrane</keyword>
<organism evidence="2 3">
    <name type="scientific">Cystoisospora suis</name>
    <dbReference type="NCBI Taxonomy" id="483139"/>
    <lineage>
        <taxon>Eukaryota</taxon>
        <taxon>Sar</taxon>
        <taxon>Alveolata</taxon>
        <taxon>Apicomplexa</taxon>
        <taxon>Conoidasida</taxon>
        <taxon>Coccidia</taxon>
        <taxon>Eucoccidiorida</taxon>
        <taxon>Eimeriorina</taxon>
        <taxon>Sarcocystidae</taxon>
        <taxon>Cystoisospora</taxon>
    </lineage>
</organism>
<dbReference type="GeneID" id="94424399"/>
<comment type="caution">
    <text evidence="2">The sequence shown here is derived from an EMBL/GenBank/DDBJ whole genome shotgun (WGS) entry which is preliminary data.</text>
</comment>
<accession>A0A2C6LDC4</accession>
<reference evidence="2 3" key="1">
    <citation type="journal article" date="2017" name="Int. J. Parasitol.">
        <title>The genome of the protozoan parasite Cystoisospora suis and a reverse vaccinology approach to identify vaccine candidates.</title>
        <authorList>
            <person name="Palmieri N."/>
            <person name="Shrestha A."/>
            <person name="Ruttkowski B."/>
            <person name="Beck T."/>
            <person name="Vogl C."/>
            <person name="Tomley F."/>
            <person name="Blake D.P."/>
            <person name="Joachim A."/>
        </authorList>
    </citation>
    <scope>NUCLEOTIDE SEQUENCE [LARGE SCALE GENOMIC DNA]</scope>
    <source>
        <strain evidence="2 3">Wien I</strain>
    </source>
</reference>